<sequence length="158" mass="18296">MAPKDLKKGQKQIDKENAGSLQFYIYIILGVSAFYVVVSFAFFELRWSTYLGFFMPIFVYAGSYKFLSSIVSGGMDLAMEGGMAEHAKDLILVTAIIQLLSLVSNYFWILWLVVPGRAFYMLWVNVLSPWFFAPPPPEMDEKQQKKYEKKMKRQVIYK</sequence>
<keyword evidence="5" id="KW-0256">Endoplasmic reticulum</keyword>
<evidence type="ECO:0000256" key="2">
    <source>
        <dbReference type="ARBA" id="ARBA00009950"/>
    </source>
</evidence>
<dbReference type="Pfam" id="PF05620">
    <property type="entry name" value="TMEM208_SND2"/>
    <property type="match status" value="1"/>
</dbReference>
<name>A0ABM4DNS7_HYDVU</name>
<comment type="similarity">
    <text evidence="2">Belongs to the TMEM208 family.</text>
</comment>
<keyword evidence="4 8" id="KW-0812">Transmembrane</keyword>
<proteinExistence type="inferred from homology"/>
<feature type="transmembrane region" description="Helical" evidence="8">
    <location>
        <begin position="49"/>
        <end position="68"/>
    </location>
</feature>
<gene>
    <name evidence="10" type="primary">LOC100202547</name>
</gene>
<evidence type="ECO:0000256" key="6">
    <source>
        <dbReference type="ARBA" id="ARBA00022989"/>
    </source>
</evidence>
<keyword evidence="6 8" id="KW-1133">Transmembrane helix</keyword>
<evidence type="ECO:0000256" key="5">
    <source>
        <dbReference type="ARBA" id="ARBA00022824"/>
    </source>
</evidence>
<keyword evidence="7 8" id="KW-0472">Membrane</keyword>
<evidence type="ECO:0000256" key="3">
    <source>
        <dbReference type="ARBA" id="ARBA00015033"/>
    </source>
</evidence>
<protein>
    <recommendedName>
        <fullName evidence="3">Transmembrane protein 208</fullName>
    </recommendedName>
</protein>
<dbReference type="Proteomes" id="UP001652625">
    <property type="component" value="Chromosome 15"/>
</dbReference>
<evidence type="ECO:0000256" key="8">
    <source>
        <dbReference type="SAM" id="Phobius"/>
    </source>
</evidence>
<dbReference type="PANTHER" id="PTHR13505:SF7">
    <property type="entry name" value="TRANSMEMBRANE PROTEIN 208"/>
    <property type="match status" value="1"/>
</dbReference>
<evidence type="ECO:0000313" key="10">
    <source>
        <dbReference type="RefSeq" id="XP_065676238.1"/>
    </source>
</evidence>
<evidence type="ECO:0000313" key="9">
    <source>
        <dbReference type="Proteomes" id="UP001652625"/>
    </source>
</evidence>
<evidence type="ECO:0000256" key="7">
    <source>
        <dbReference type="ARBA" id="ARBA00023136"/>
    </source>
</evidence>
<comment type="subcellular location">
    <subcellularLocation>
        <location evidence="1">Endoplasmic reticulum membrane</location>
        <topology evidence="1">Multi-pass membrane protein</topology>
    </subcellularLocation>
</comment>
<keyword evidence="9" id="KW-1185">Reference proteome</keyword>
<feature type="transmembrane region" description="Helical" evidence="8">
    <location>
        <begin position="89"/>
        <end position="111"/>
    </location>
</feature>
<dbReference type="RefSeq" id="XP_065676238.1">
    <property type="nucleotide sequence ID" value="XM_065820166.1"/>
</dbReference>
<reference evidence="10" key="1">
    <citation type="submission" date="2025-08" db="UniProtKB">
        <authorList>
            <consortium name="RefSeq"/>
        </authorList>
    </citation>
    <scope>IDENTIFICATION</scope>
</reference>
<accession>A0ABM4DNS7</accession>
<feature type="transmembrane region" description="Helical" evidence="8">
    <location>
        <begin position="21"/>
        <end position="43"/>
    </location>
</feature>
<dbReference type="PANTHER" id="PTHR13505">
    <property type="entry name" value="TRANSMEMBRANE PROTEIN 208"/>
    <property type="match status" value="1"/>
</dbReference>
<evidence type="ECO:0000256" key="4">
    <source>
        <dbReference type="ARBA" id="ARBA00022692"/>
    </source>
</evidence>
<organism evidence="9 10">
    <name type="scientific">Hydra vulgaris</name>
    <name type="common">Hydra</name>
    <name type="synonym">Hydra attenuata</name>
    <dbReference type="NCBI Taxonomy" id="6087"/>
    <lineage>
        <taxon>Eukaryota</taxon>
        <taxon>Metazoa</taxon>
        <taxon>Cnidaria</taxon>
        <taxon>Hydrozoa</taxon>
        <taxon>Hydroidolina</taxon>
        <taxon>Anthoathecata</taxon>
        <taxon>Aplanulata</taxon>
        <taxon>Hydridae</taxon>
        <taxon>Hydra</taxon>
    </lineage>
</organism>
<evidence type="ECO:0000256" key="1">
    <source>
        <dbReference type="ARBA" id="ARBA00004477"/>
    </source>
</evidence>
<dbReference type="InterPro" id="IPR008506">
    <property type="entry name" value="SND2/TMEM208"/>
</dbReference>
<dbReference type="GeneID" id="100202547"/>